<sequence>MLCICLNCSLVDRCKTYFLVEQKAVNNTKMVTNILLHPQSTIVTSINSFSKKYLYISEFDLATCSTFEENVGSWLFINKKNLESSSYLLFDPVFI</sequence>
<proteinExistence type="predicted"/>
<organism evidence="1">
    <name type="scientific">Chorda asiatica</name>
    <dbReference type="NCBI Taxonomy" id="1281577"/>
    <lineage>
        <taxon>Eukaryota</taxon>
        <taxon>Sar</taxon>
        <taxon>Stramenopiles</taxon>
        <taxon>Ochrophyta</taxon>
        <taxon>PX clade</taxon>
        <taxon>Phaeophyceae</taxon>
        <taxon>Laminariales</taxon>
        <taxon>Chordaceae</taxon>
        <taxon>Chorda</taxon>
    </lineage>
</organism>
<gene>
    <name evidence="1" type="primary">ycf34</name>
</gene>
<protein>
    <submittedName>
        <fullName evidence="1">Uncharacterized protein</fullName>
    </submittedName>
</protein>
<dbReference type="InterPro" id="IPR019656">
    <property type="entry name" value="Uncharacterised_Ycf34"/>
</dbReference>
<geneLocation type="plastid" evidence="1"/>
<name>A0A8F0JZ41_9PHAE</name>
<accession>A0A8F0JZ41</accession>
<dbReference type="Pfam" id="PF10718">
    <property type="entry name" value="Ycf34"/>
    <property type="match status" value="1"/>
</dbReference>
<keyword evidence="1" id="KW-0934">Plastid</keyword>
<dbReference type="GeneID" id="87703496"/>
<dbReference type="RefSeq" id="YP_011005381.1">
    <property type="nucleotide sequence ID" value="NC_085296.1"/>
</dbReference>
<reference evidence="1" key="1">
    <citation type="journal article" date="2021" name="Genome Biol. Evol.">
        <title>Genomic rearrangements and sequence evolution across brown algal organelles.</title>
        <authorList>
            <person name="Starko S."/>
            <person name="Bringloe T.T."/>
            <person name="Gomez M.S."/>
            <person name="Darby H."/>
            <person name="Graham S.W."/>
            <person name="Martone P.T."/>
        </authorList>
    </citation>
    <scope>NUCLEOTIDE SEQUENCE</scope>
</reference>
<dbReference type="EMBL" id="MZ156037">
    <property type="protein sequence ID" value="QWK43125.1"/>
    <property type="molecule type" value="Genomic_DNA"/>
</dbReference>
<evidence type="ECO:0000313" key="1">
    <source>
        <dbReference type="EMBL" id="QWK43125.1"/>
    </source>
</evidence>
<dbReference type="AlphaFoldDB" id="A0A8F0JZ41"/>